<organism evidence="2 3">
    <name type="scientific">Mycoplasmopsis arginini</name>
    <name type="common">Mycoplasma arginini</name>
    <dbReference type="NCBI Taxonomy" id="2094"/>
    <lineage>
        <taxon>Bacteria</taxon>
        <taxon>Bacillati</taxon>
        <taxon>Mycoplasmatota</taxon>
        <taxon>Mycoplasmoidales</taxon>
        <taxon>Metamycoplasmataceae</taxon>
        <taxon>Mycoplasmopsis</taxon>
    </lineage>
</organism>
<evidence type="ECO:0000256" key="1">
    <source>
        <dbReference type="SAM" id="Coils"/>
    </source>
</evidence>
<name>A0AA43QWZ0_MYCAR</name>
<accession>A0AA43QWZ0</accession>
<dbReference type="EMBL" id="JAPFAR010000091">
    <property type="protein sequence ID" value="MDI3349712.1"/>
    <property type="molecule type" value="Genomic_DNA"/>
</dbReference>
<evidence type="ECO:0000313" key="3">
    <source>
        <dbReference type="Proteomes" id="UP001162175"/>
    </source>
</evidence>
<reference evidence="2" key="1">
    <citation type="submission" date="2022-11" db="EMBL/GenBank/DDBJ databases">
        <title>Draft genome of Mycoplasma arginini isolated from fly.</title>
        <authorList>
            <person name="Severgnini M."/>
            <person name="Gioia G."/>
            <person name="Cremonesi P."/>
            <person name="Moroni P."/>
            <person name="Addis M.F."/>
            <person name="Castiglioni B."/>
        </authorList>
    </citation>
    <scope>NUCLEOTIDE SEQUENCE</scope>
    <source>
        <strain evidence="2">QMP CG1-1632</strain>
    </source>
</reference>
<protein>
    <submittedName>
        <fullName evidence="2">Uncharacterized protein</fullName>
    </submittedName>
</protein>
<evidence type="ECO:0000313" key="2">
    <source>
        <dbReference type="EMBL" id="MDI3349712.1"/>
    </source>
</evidence>
<comment type="caution">
    <text evidence="2">The sequence shown here is derived from an EMBL/GenBank/DDBJ whole genome shotgun (WGS) entry which is preliminary data.</text>
</comment>
<sequence length="80" mass="8474">MPATLAEIQALADSLQVSLDQEQQQIADLLAQKQATIDQLNATITELQGLVADGGTTEQRQALLDQLTATKADLESTVAP</sequence>
<keyword evidence="1" id="KW-0175">Coiled coil</keyword>
<dbReference type="Proteomes" id="UP001162175">
    <property type="component" value="Unassembled WGS sequence"/>
</dbReference>
<feature type="coiled-coil region" evidence="1">
    <location>
        <begin position="5"/>
        <end position="50"/>
    </location>
</feature>
<gene>
    <name evidence="2" type="ORF">DCBHLPFO_00762</name>
</gene>
<dbReference type="AlphaFoldDB" id="A0AA43QWZ0"/>
<proteinExistence type="predicted"/>
<dbReference type="RefSeq" id="WP_282459157.1">
    <property type="nucleotide sequence ID" value="NZ_JAPFAR010000091.1"/>
</dbReference>